<dbReference type="Proteomes" id="UP001596472">
    <property type="component" value="Unassembled WGS sequence"/>
</dbReference>
<evidence type="ECO:0000313" key="3">
    <source>
        <dbReference type="Proteomes" id="UP001596472"/>
    </source>
</evidence>
<accession>A0ABW2L2F6</accession>
<dbReference type="RefSeq" id="WP_379709813.1">
    <property type="nucleotide sequence ID" value="NZ_JBHTBS010000002.1"/>
</dbReference>
<keyword evidence="1" id="KW-0732">Signal</keyword>
<dbReference type="EMBL" id="JBHTBS010000002">
    <property type="protein sequence ID" value="MFC7336517.1"/>
    <property type="molecule type" value="Genomic_DNA"/>
</dbReference>
<organism evidence="2 3">
    <name type="scientific">Haloferula chungangensis</name>
    <dbReference type="NCBI Taxonomy" id="1048331"/>
    <lineage>
        <taxon>Bacteria</taxon>
        <taxon>Pseudomonadati</taxon>
        <taxon>Verrucomicrobiota</taxon>
        <taxon>Verrucomicrobiia</taxon>
        <taxon>Verrucomicrobiales</taxon>
        <taxon>Verrucomicrobiaceae</taxon>
        <taxon>Haloferula</taxon>
    </lineage>
</organism>
<feature type="chain" id="PRO_5047304718" evidence="1">
    <location>
        <begin position="29"/>
        <end position="207"/>
    </location>
</feature>
<feature type="signal peptide" evidence="1">
    <location>
        <begin position="1"/>
        <end position="28"/>
    </location>
</feature>
<proteinExistence type="predicted"/>
<keyword evidence="3" id="KW-1185">Reference proteome</keyword>
<comment type="caution">
    <text evidence="2">The sequence shown here is derived from an EMBL/GenBank/DDBJ whole genome shotgun (WGS) entry which is preliminary data.</text>
</comment>
<gene>
    <name evidence="2" type="ORF">ACFQY0_04950</name>
</gene>
<dbReference type="NCBIfam" id="NF042424">
    <property type="entry name" value="Amuc_1102_rel"/>
    <property type="match status" value="1"/>
</dbReference>
<reference evidence="3" key="1">
    <citation type="journal article" date="2019" name="Int. J. Syst. Evol. Microbiol.">
        <title>The Global Catalogue of Microorganisms (GCM) 10K type strain sequencing project: providing services to taxonomists for standard genome sequencing and annotation.</title>
        <authorList>
            <consortium name="The Broad Institute Genomics Platform"/>
            <consortium name="The Broad Institute Genome Sequencing Center for Infectious Disease"/>
            <person name="Wu L."/>
            <person name="Ma J."/>
        </authorList>
    </citation>
    <scope>NUCLEOTIDE SEQUENCE [LARGE SCALE GENOMIC DNA]</scope>
    <source>
        <strain evidence="3">CGMCC 4.1467</strain>
    </source>
</reference>
<evidence type="ECO:0000256" key="1">
    <source>
        <dbReference type="SAM" id="SignalP"/>
    </source>
</evidence>
<dbReference type="InterPro" id="IPR049970">
    <property type="entry name" value="Amuc_1102-like"/>
</dbReference>
<evidence type="ECO:0000313" key="2">
    <source>
        <dbReference type="EMBL" id="MFC7336517.1"/>
    </source>
</evidence>
<sequence length="207" mass="22749">MKNSLSLLRKGAAVAAAATMVLSGSAFGQGKAEVGKIAFDGIQSPQVDTGRNKNWKPKEWLEFETGIKLPAYNQEQKDSGFVDQITVKWSVALKNPDGRGFILLTKDINHINVPIDEEVFTCVYLSPNTLKRVTGSDTAGKSSVDRVAVEVLVNGRAVAAESSKGNPDWVTSGSLSNQSNRFPLLNKMETPFAMLWWDRYAEIEEQR</sequence>
<protein>
    <submittedName>
        <fullName evidence="2">Amuc_1102 family pilus-like protein</fullName>
    </submittedName>
</protein>
<name>A0ABW2L2F6_9BACT</name>